<evidence type="ECO:0000256" key="24">
    <source>
        <dbReference type="ARBA" id="ARBA00072040"/>
    </source>
</evidence>
<evidence type="ECO:0000256" key="18">
    <source>
        <dbReference type="ARBA" id="ARBA00023170"/>
    </source>
</evidence>
<gene>
    <name evidence="29" type="ORF">QYE76_024186</name>
</gene>
<evidence type="ECO:0000256" key="2">
    <source>
        <dbReference type="ARBA" id="ARBA00004389"/>
    </source>
</evidence>
<dbReference type="PROSITE" id="PS00108">
    <property type="entry name" value="PROTEIN_KINASE_ST"/>
    <property type="match status" value="1"/>
</dbReference>
<dbReference type="InterPro" id="IPR000719">
    <property type="entry name" value="Prot_kinase_dom"/>
</dbReference>
<proteinExistence type="inferred from homology"/>
<feature type="chain" id="PRO_5042037961" description="Receptor kinase-like protein Xa21" evidence="27">
    <location>
        <begin position="21"/>
        <end position="1006"/>
    </location>
</feature>
<keyword evidence="30" id="KW-1185">Reference proteome</keyword>
<keyword evidence="7" id="KW-0597">Phosphoprotein</keyword>
<keyword evidence="9" id="KW-0808">Transferase</keyword>
<dbReference type="FunFam" id="3.30.200.20:FF:000432">
    <property type="entry name" value="LRR receptor-like serine/threonine-protein kinase EFR"/>
    <property type="match status" value="1"/>
</dbReference>
<protein>
    <recommendedName>
        <fullName evidence="24">Receptor kinase-like protein Xa21</fullName>
        <ecNumber evidence="4">2.7.11.1</ecNumber>
    </recommendedName>
</protein>
<dbReference type="PROSITE" id="PS00107">
    <property type="entry name" value="PROTEIN_KINASE_ATP"/>
    <property type="match status" value="1"/>
</dbReference>
<dbReference type="Pfam" id="PF08263">
    <property type="entry name" value="LRRNT_2"/>
    <property type="match status" value="1"/>
</dbReference>
<dbReference type="InterPro" id="IPR003591">
    <property type="entry name" value="Leu-rich_rpt_typical-subtyp"/>
</dbReference>
<dbReference type="SUPFAM" id="SSF52047">
    <property type="entry name" value="RNI-like"/>
    <property type="match status" value="1"/>
</dbReference>
<feature type="transmembrane region" description="Helical" evidence="26">
    <location>
        <begin position="669"/>
        <end position="692"/>
    </location>
</feature>
<evidence type="ECO:0000256" key="19">
    <source>
        <dbReference type="ARBA" id="ARBA00023180"/>
    </source>
</evidence>
<evidence type="ECO:0000256" key="7">
    <source>
        <dbReference type="ARBA" id="ARBA00022553"/>
    </source>
</evidence>
<evidence type="ECO:0000256" key="3">
    <source>
        <dbReference type="ARBA" id="ARBA00008684"/>
    </source>
</evidence>
<dbReference type="InterPro" id="IPR013210">
    <property type="entry name" value="LRR_N_plant-typ"/>
</dbReference>
<evidence type="ECO:0000256" key="14">
    <source>
        <dbReference type="ARBA" id="ARBA00022777"/>
    </source>
</evidence>
<dbReference type="FunFam" id="3.80.10.10:FF:000275">
    <property type="entry name" value="Leucine-rich repeat receptor-like protein kinase"/>
    <property type="match status" value="1"/>
</dbReference>
<feature type="signal peptide" evidence="27">
    <location>
        <begin position="1"/>
        <end position="20"/>
    </location>
</feature>
<keyword evidence="17 26" id="KW-0472">Membrane</keyword>
<evidence type="ECO:0000256" key="21">
    <source>
        <dbReference type="ARBA" id="ARBA00048679"/>
    </source>
</evidence>
<dbReference type="PANTHER" id="PTHR27008:SF521">
    <property type="entry name" value="OS11G0490200 PROTEIN"/>
    <property type="match status" value="1"/>
</dbReference>
<keyword evidence="16 26" id="KW-1133">Transmembrane helix</keyword>
<evidence type="ECO:0000256" key="15">
    <source>
        <dbReference type="ARBA" id="ARBA00022840"/>
    </source>
</evidence>
<comment type="subcellular location">
    <subcellularLocation>
        <location evidence="1">Cell membrane</location>
        <topology evidence="1">Single-pass membrane protein</topology>
    </subcellularLocation>
    <subcellularLocation>
        <location evidence="2">Endoplasmic reticulum membrane</location>
        <topology evidence="2">Single-pass membrane protein</topology>
    </subcellularLocation>
</comment>
<dbReference type="EMBL" id="JAUUTY010000006">
    <property type="protein sequence ID" value="KAK1618669.1"/>
    <property type="molecule type" value="Genomic_DNA"/>
</dbReference>
<dbReference type="GO" id="GO:0005789">
    <property type="term" value="C:endoplasmic reticulum membrane"/>
    <property type="evidence" value="ECO:0007669"/>
    <property type="project" value="UniProtKB-SubCell"/>
</dbReference>
<feature type="domain" description="Protein kinase" evidence="28">
    <location>
        <begin position="730"/>
        <end position="1004"/>
    </location>
</feature>
<dbReference type="PROSITE" id="PS50011">
    <property type="entry name" value="PROTEIN_KINASE_DOM"/>
    <property type="match status" value="1"/>
</dbReference>
<dbReference type="SMART" id="SM00369">
    <property type="entry name" value="LRR_TYP"/>
    <property type="match status" value="7"/>
</dbReference>
<dbReference type="Gene3D" id="1.10.510.10">
    <property type="entry name" value="Transferase(Phosphotransferase) domain 1"/>
    <property type="match status" value="1"/>
</dbReference>
<evidence type="ECO:0000256" key="9">
    <source>
        <dbReference type="ARBA" id="ARBA00022679"/>
    </source>
</evidence>
<dbReference type="EC" id="2.7.11.1" evidence="4"/>
<evidence type="ECO:0000256" key="5">
    <source>
        <dbReference type="ARBA" id="ARBA00022475"/>
    </source>
</evidence>
<dbReference type="InterPro" id="IPR032675">
    <property type="entry name" value="LRR_dom_sf"/>
</dbReference>
<dbReference type="GO" id="GO:0009791">
    <property type="term" value="P:post-embryonic development"/>
    <property type="evidence" value="ECO:0007669"/>
    <property type="project" value="UniProtKB-ARBA"/>
</dbReference>
<evidence type="ECO:0000256" key="6">
    <source>
        <dbReference type="ARBA" id="ARBA00022527"/>
    </source>
</evidence>
<keyword evidence="6" id="KW-0723">Serine/threonine-protein kinase</keyword>
<dbReference type="GO" id="GO:0005524">
    <property type="term" value="F:ATP binding"/>
    <property type="evidence" value="ECO:0007669"/>
    <property type="project" value="UniProtKB-UniRule"/>
</dbReference>
<dbReference type="Gene3D" id="3.80.10.10">
    <property type="entry name" value="Ribonuclease Inhibitor"/>
    <property type="match status" value="5"/>
</dbReference>
<keyword evidence="12" id="KW-0677">Repeat</keyword>
<keyword evidence="19" id="KW-0325">Glycoprotein</keyword>
<evidence type="ECO:0000256" key="23">
    <source>
        <dbReference type="ARBA" id="ARBA00056628"/>
    </source>
</evidence>
<keyword evidence="15 25" id="KW-0067">ATP-binding</keyword>
<keyword evidence="10 26" id="KW-0812">Transmembrane</keyword>
<dbReference type="FunFam" id="3.80.10.10:FF:000233">
    <property type="entry name" value="Leucine-rich repeat receptor-like protein kinase TDR"/>
    <property type="match status" value="1"/>
</dbReference>
<evidence type="ECO:0000256" key="25">
    <source>
        <dbReference type="PROSITE-ProRule" id="PRU10141"/>
    </source>
</evidence>
<evidence type="ECO:0000256" key="13">
    <source>
        <dbReference type="ARBA" id="ARBA00022741"/>
    </source>
</evidence>
<evidence type="ECO:0000256" key="16">
    <source>
        <dbReference type="ARBA" id="ARBA00022989"/>
    </source>
</evidence>
<dbReference type="Pfam" id="PF00069">
    <property type="entry name" value="Pkinase"/>
    <property type="match status" value="1"/>
</dbReference>
<dbReference type="Gene3D" id="3.30.200.20">
    <property type="entry name" value="Phosphorylase Kinase, domain 1"/>
    <property type="match status" value="1"/>
</dbReference>
<dbReference type="Proteomes" id="UP001231189">
    <property type="component" value="Unassembled WGS sequence"/>
</dbReference>
<dbReference type="FunFam" id="1.10.510.10:FF:000358">
    <property type="entry name" value="Putative leucine-rich repeat receptor-like serine/threonine-protein kinase"/>
    <property type="match status" value="1"/>
</dbReference>
<evidence type="ECO:0000256" key="22">
    <source>
        <dbReference type="ARBA" id="ARBA00054320"/>
    </source>
</evidence>
<evidence type="ECO:0000256" key="11">
    <source>
        <dbReference type="ARBA" id="ARBA00022729"/>
    </source>
</evidence>
<evidence type="ECO:0000256" key="12">
    <source>
        <dbReference type="ARBA" id="ARBA00022737"/>
    </source>
</evidence>
<comment type="similarity">
    <text evidence="3">Belongs to the protein kinase superfamily. Ser/Thr protein kinase family.</text>
</comment>
<keyword evidence="14" id="KW-0418">Kinase</keyword>
<dbReference type="SMART" id="SM00220">
    <property type="entry name" value="S_TKc"/>
    <property type="match status" value="1"/>
</dbReference>
<comment type="function">
    <text evidence="23">The processed protein kinase Xa21 chain released by protein cleavage after X.oryzae pv. oryzae protein Ax21 detection translocates into the nucleus where it can bind and regulate WRKY62, a transcription factor. Confers resistance to the bacterial pathogen X.oryzae pv. oryzae (Xoo).</text>
</comment>
<comment type="caution">
    <text evidence="29">The sequence shown here is derived from an EMBL/GenBank/DDBJ whole genome shotgun (WGS) entry which is preliminary data.</text>
</comment>
<dbReference type="InterPro" id="IPR017441">
    <property type="entry name" value="Protein_kinase_ATP_BS"/>
</dbReference>
<dbReference type="InterPro" id="IPR011009">
    <property type="entry name" value="Kinase-like_dom_sf"/>
</dbReference>
<evidence type="ECO:0000256" key="27">
    <source>
        <dbReference type="SAM" id="SignalP"/>
    </source>
</evidence>
<evidence type="ECO:0000256" key="10">
    <source>
        <dbReference type="ARBA" id="ARBA00022692"/>
    </source>
</evidence>
<dbReference type="InterPro" id="IPR008271">
    <property type="entry name" value="Ser/Thr_kinase_AS"/>
</dbReference>
<keyword evidence="13 25" id="KW-0547">Nucleotide-binding</keyword>
<feature type="binding site" evidence="25">
    <location>
        <position position="761"/>
    </location>
    <ligand>
        <name>ATP</name>
        <dbReference type="ChEBI" id="CHEBI:30616"/>
    </ligand>
</feature>
<dbReference type="SUPFAM" id="SSF52058">
    <property type="entry name" value="L domain-like"/>
    <property type="match status" value="1"/>
</dbReference>
<dbReference type="Pfam" id="PF00560">
    <property type="entry name" value="LRR_1"/>
    <property type="match status" value="12"/>
</dbReference>
<keyword evidence="5" id="KW-1003">Cell membrane</keyword>
<evidence type="ECO:0000256" key="26">
    <source>
        <dbReference type="SAM" id="Phobius"/>
    </source>
</evidence>
<evidence type="ECO:0000313" key="30">
    <source>
        <dbReference type="Proteomes" id="UP001231189"/>
    </source>
</evidence>
<name>A0AAD8REM3_LOLMU</name>
<comment type="catalytic activity">
    <reaction evidence="21">
        <text>L-seryl-[protein] + ATP = O-phospho-L-seryl-[protein] + ADP + H(+)</text>
        <dbReference type="Rhea" id="RHEA:17989"/>
        <dbReference type="Rhea" id="RHEA-COMP:9863"/>
        <dbReference type="Rhea" id="RHEA-COMP:11604"/>
        <dbReference type="ChEBI" id="CHEBI:15378"/>
        <dbReference type="ChEBI" id="CHEBI:29999"/>
        <dbReference type="ChEBI" id="CHEBI:30616"/>
        <dbReference type="ChEBI" id="CHEBI:83421"/>
        <dbReference type="ChEBI" id="CHEBI:456216"/>
        <dbReference type="EC" id="2.7.11.1"/>
    </reaction>
</comment>
<keyword evidence="11 27" id="KW-0732">Signal</keyword>
<evidence type="ECO:0000256" key="8">
    <source>
        <dbReference type="ARBA" id="ARBA00022614"/>
    </source>
</evidence>
<dbReference type="FunFam" id="3.80.10.10:FF:000383">
    <property type="entry name" value="Leucine-rich repeat receptor protein kinase EMS1"/>
    <property type="match status" value="1"/>
</dbReference>
<evidence type="ECO:0000256" key="17">
    <source>
        <dbReference type="ARBA" id="ARBA00023136"/>
    </source>
</evidence>
<evidence type="ECO:0000259" key="28">
    <source>
        <dbReference type="PROSITE" id="PS50011"/>
    </source>
</evidence>
<comment type="function">
    <text evidence="22">Receptor kinase that detects X.oryzae pv. oryzae protein Ax21 to promote innate immunity. Following X.oryzae pv. oryzae protein Ax21 detection, undergoes cleavage, releasing the processed protein kinase Xa21 chain.</text>
</comment>
<dbReference type="AlphaFoldDB" id="A0AAD8REM3"/>
<evidence type="ECO:0000256" key="20">
    <source>
        <dbReference type="ARBA" id="ARBA00047899"/>
    </source>
</evidence>
<dbReference type="GO" id="GO:0004674">
    <property type="term" value="F:protein serine/threonine kinase activity"/>
    <property type="evidence" value="ECO:0007669"/>
    <property type="project" value="UniProtKB-KW"/>
</dbReference>
<comment type="catalytic activity">
    <reaction evidence="20">
        <text>L-threonyl-[protein] + ATP = O-phospho-L-threonyl-[protein] + ADP + H(+)</text>
        <dbReference type="Rhea" id="RHEA:46608"/>
        <dbReference type="Rhea" id="RHEA-COMP:11060"/>
        <dbReference type="Rhea" id="RHEA-COMP:11605"/>
        <dbReference type="ChEBI" id="CHEBI:15378"/>
        <dbReference type="ChEBI" id="CHEBI:30013"/>
        <dbReference type="ChEBI" id="CHEBI:30616"/>
        <dbReference type="ChEBI" id="CHEBI:61977"/>
        <dbReference type="ChEBI" id="CHEBI:456216"/>
        <dbReference type="EC" id="2.7.11.1"/>
    </reaction>
</comment>
<keyword evidence="18" id="KW-0675">Receptor</keyword>
<dbReference type="GO" id="GO:0005886">
    <property type="term" value="C:plasma membrane"/>
    <property type="evidence" value="ECO:0007669"/>
    <property type="project" value="UniProtKB-SubCell"/>
</dbReference>
<evidence type="ECO:0000256" key="1">
    <source>
        <dbReference type="ARBA" id="ARBA00004162"/>
    </source>
</evidence>
<dbReference type="InterPro" id="IPR001611">
    <property type="entry name" value="Leu-rich_rpt"/>
</dbReference>
<dbReference type="InterPro" id="IPR051809">
    <property type="entry name" value="Plant_receptor-like_S/T_kinase"/>
</dbReference>
<evidence type="ECO:0000313" key="29">
    <source>
        <dbReference type="EMBL" id="KAK1618669.1"/>
    </source>
</evidence>
<sequence>MFPLLLLLLLPYVLLQSASARTFSNWTDVDALLAFKASISNQRGGVLDAWNTSTQFCQWPGVSCSIRHKHRVTALNLTSEGLGGTITPSIGNLTFLNTLDLSLNNLHGEIPSSIGHLSRLRFLRLSNNSLHGNIDAGLQNCTRLEDIYLGTNQLTGEIPPSLGGLSSLKALSLWNNKFTGTIPPSLTNLSALQNIDFTANQLQGSIPEGLGTITSLIQIQLGENHLSGIIPANLFNISSLVVFSVAGNDLHGELPSNLGDRLPNIQYLLLGQNHLTGSPPAASLANATEMSGLDMSSNNFTGTLPREIGLLCLDYLSLEMNQLTAATAQDWEFMTLFTNCTSLGTLDLFFNNLGGVLPSSIANLSAELKELDVGYNQISGNIPSGISNLVGLNQLDLSNNRFTGALPDGIGRLNLLQALYFENNLLTGPFPSSIGNLTRLVILPATGNRFEGPLPTTLGRFQEITTIDFSYNRFTGPLPKEIFNLSSLSILLDFSDNYFVGPLPSEVGGLTNLAYLYVSRNNLSGPLPNELSNCQSLIELRLDHNSFNGSIPSSIRKMQGLLLLNLTKNTLSGVIPQELGLMGGIEELHLGHNNLSGHIPESLENMESLYMLDLSFNHLDGKVPSHGVFGNASGFSFGGNSGLCGGISELHLPPCPAESMGHGSRKHHFITTVVTPIVAGIILCMSLMLLFFTMRKRSKARSTTNGEFQFMGDRYPRVSYGELVQGTSGFATVNLIGKGRYGSVYKCGLVLKDIMVTVAVKVFDLQQSGSSKTFLAECEALSKIRHRNLNSFITCCSSSDSNQNDFKAIVFEFMTNGSLDRWLNLDVQASQQLQGLTLAQRLNIAVDIADALDYLHNNCEPPIVHCDLKPSNILLDEDLVAHVGDFGLAKILPEPGMEQPMNSKSSVGIRGTIGYVAPEYGQGGQVSPCGDIYSFGIVVLELFTGMAPTHSMFIGGLTLQKHVEKNAFTGMLRQIVDPALLSIQEAMGSRTEATQWDMKAMPYYPS</sequence>
<dbReference type="SUPFAM" id="SSF56112">
    <property type="entry name" value="Protein kinase-like (PK-like)"/>
    <property type="match status" value="1"/>
</dbReference>
<organism evidence="29 30">
    <name type="scientific">Lolium multiflorum</name>
    <name type="common">Italian ryegrass</name>
    <name type="synonym">Lolium perenne subsp. multiflorum</name>
    <dbReference type="NCBI Taxonomy" id="4521"/>
    <lineage>
        <taxon>Eukaryota</taxon>
        <taxon>Viridiplantae</taxon>
        <taxon>Streptophyta</taxon>
        <taxon>Embryophyta</taxon>
        <taxon>Tracheophyta</taxon>
        <taxon>Spermatophyta</taxon>
        <taxon>Magnoliopsida</taxon>
        <taxon>Liliopsida</taxon>
        <taxon>Poales</taxon>
        <taxon>Poaceae</taxon>
        <taxon>BOP clade</taxon>
        <taxon>Pooideae</taxon>
        <taxon>Poodae</taxon>
        <taxon>Poeae</taxon>
        <taxon>Poeae Chloroplast Group 2 (Poeae type)</taxon>
        <taxon>Loliodinae</taxon>
        <taxon>Loliinae</taxon>
        <taxon>Lolium</taxon>
    </lineage>
</organism>
<dbReference type="PANTHER" id="PTHR27008">
    <property type="entry name" value="OS04G0122200 PROTEIN"/>
    <property type="match status" value="1"/>
</dbReference>
<reference evidence="29" key="1">
    <citation type="submission" date="2023-07" db="EMBL/GenBank/DDBJ databases">
        <title>A chromosome-level genome assembly of Lolium multiflorum.</title>
        <authorList>
            <person name="Chen Y."/>
            <person name="Copetti D."/>
            <person name="Kolliker R."/>
            <person name="Studer B."/>
        </authorList>
    </citation>
    <scope>NUCLEOTIDE SEQUENCE</scope>
    <source>
        <strain evidence="29">02402/16</strain>
        <tissue evidence="29">Leaf</tissue>
    </source>
</reference>
<evidence type="ECO:0000256" key="4">
    <source>
        <dbReference type="ARBA" id="ARBA00012513"/>
    </source>
</evidence>
<accession>A0AAD8REM3</accession>
<keyword evidence="8" id="KW-0433">Leucine-rich repeat</keyword>